<gene>
    <name evidence="3" type="ORF">ACAT0790_LOCUS1835</name>
</gene>
<feature type="transmembrane region" description="Helical" evidence="2">
    <location>
        <begin position="499"/>
        <end position="521"/>
    </location>
</feature>
<evidence type="ECO:0000256" key="1">
    <source>
        <dbReference type="SAM" id="MobiDB-lite"/>
    </source>
</evidence>
<keyword evidence="2" id="KW-1133">Transmembrane helix</keyword>
<sequence>MTSTSEEEPERRETNSRVDVQGSQDLETDSFETCGSGTKGGTVTVVHLENSVYDEVLLCPLFGNQSRRHRLLPWALLVLNYMLQGIVVWFQYRHTISAQAAEAIGVYGDADSPGACIRISRVRDFLATPPDRADDRLSCMPDEVLLASNFSQLDLNGDGFWTFAEARRLSENFTASTGRPLYLDQMYVSAFGQLVPRTIDDEAGFRRRRGSLGPLDLRAEDIVNVSALSADCGLKFAVRYWFRRNASIPRAKGWGWNHTLEGIGYECIRNYTYIPEEFYTKEIASFLPQCSLLDPDLCNSALLRHPVIYNFWDGWYSSISARFKFAKILARSKGPYDVQPPEKGCAKLIDQACPALIPRSSWRYGLAQKASLCGTKSVQRDGANLLVGYAKPSEFSGTWGVTQPPFLLFLSLILLLWGMAMGIELTSVVHRWELLCLLEARDGSACLEVGEDSVQLLAITRRLRWLNLCLNLLPRSVLSLVILAAGTAFLVQVRETGDLILNSLALTFLLSVDDMLFLMFAGRRHKHLVASCRPIPVPPACLPRCRGCSQYVVFVFVVLVMAAVVASAYLGSHGSVNLGEAFSCLCDKRGPRCEEPLLLGGR</sequence>
<feature type="transmembrane region" description="Helical" evidence="2">
    <location>
        <begin position="551"/>
        <end position="570"/>
    </location>
</feature>
<keyword evidence="2" id="KW-0812">Transmembrane</keyword>
<name>A0A7S1L019_ALECA</name>
<evidence type="ECO:0000256" key="2">
    <source>
        <dbReference type="SAM" id="Phobius"/>
    </source>
</evidence>
<proteinExistence type="predicted"/>
<accession>A0A7S1L019</accession>
<feature type="region of interest" description="Disordered" evidence="1">
    <location>
        <begin position="1"/>
        <end position="23"/>
    </location>
</feature>
<dbReference type="AlphaFoldDB" id="A0A7S1L019"/>
<feature type="transmembrane region" description="Helical" evidence="2">
    <location>
        <begin position="472"/>
        <end position="493"/>
    </location>
</feature>
<organism evidence="3">
    <name type="scientific">Alexandrium catenella</name>
    <name type="common">Red tide dinoflagellate</name>
    <name type="synonym">Gonyaulax catenella</name>
    <dbReference type="NCBI Taxonomy" id="2925"/>
    <lineage>
        <taxon>Eukaryota</taxon>
        <taxon>Sar</taxon>
        <taxon>Alveolata</taxon>
        <taxon>Dinophyceae</taxon>
        <taxon>Gonyaulacales</taxon>
        <taxon>Pyrocystaceae</taxon>
        <taxon>Alexandrium</taxon>
    </lineage>
</organism>
<feature type="transmembrane region" description="Helical" evidence="2">
    <location>
        <begin position="406"/>
        <end position="425"/>
    </location>
</feature>
<dbReference type="EMBL" id="HBGE01003054">
    <property type="protein sequence ID" value="CAD9089013.1"/>
    <property type="molecule type" value="Transcribed_RNA"/>
</dbReference>
<evidence type="ECO:0000313" key="3">
    <source>
        <dbReference type="EMBL" id="CAD9089013.1"/>
    </source>
</evidence>
<protein>
    <submittedName>
        <fullName evidence="3">Uncharacterized protein</fullName>
    </submittedName>
</protein>
<keyword evidence="2" id="KW-0472">Membrane</keyword>
<reference evidence="3" key="1">
    <citation type="submission" date="2021-01" db="EMBL/GenBank/DDBJ databases">
        <authorList>
            <person name="Corre E."/>
            <person name="Pelletier E."/>
            <person name="Niang G."/>
            <person name="Scheremetjew M."/>
            <person name="Finn R."/>
            <person name="Kale V."/>
            <person name="Holt S."/>
            <person name="Cochrane G."/>
            <person name="Meng A."/>
            <person name="Brown T."/>
            <person name="Cohen L."/>
        </authorList>
    </citation>
    <scope>NUCLEOTIDE SEQUENCE</scope>
    <source>
        <strain evidence="3">OF101</strain>
    </source>
</reference>